<dbReference type="InterPro" id="IPR036890">
    <property type="entry name" value="HATPase_C_sf"/>
</dbReference>
<dbReference type="InterPro" id="IPR005467">
    <property type="entry name" value="His_kinase_dom"/>
</dbReference>
<evidence type="ECO:0000259" key="7">
    <source>
        <dbReference type="PROSITE" id="PS50110"/>
    </source>
</evidence>
<dbReference type="PROSITE" id="PS50110">
    <property type="entry name" value="RESPONSE_REGULATORY"/>
    <property type="match status" value="1"/>
</dbReference>
<organism evidence="8">
    <name type="scientific">bioreactor metagenome</name>
    <dbReference type="NCBI Taxonomy" id="1076179"/>
    <lineage>
        <taxon>unclassified sequences</taxon>
        <taxon>metagenomes</taxon>
        <taxon>ecological metagenomes</taxon>
    </lineage>
</organism>
<feature type="domain" description="Response regulatory" evidence="7">
    <location>
        <begin position="262"/>
        <end position="381"/>
    </location>
</feature>
<dbReference type="EMBL" id="VSSQ01013133">
    <property type="protein sequence ID" value="MPM50801.1"/>
    <property type="molecule type" value="Genomic_DNA"/>
</dbReference>
<keyword evidence="3" id="KW-0597">Phosphoprotein</keyword>
<dbReference type="SMART" id="SM00448">
    <property type="entry name" value="REC"/>
    <property type="match status" value="1"/>
</dbReference>
<evidence type="ECO:0000256" key="3">
    <source>
        <dbReference type="ARBA" id="ARBA00022553"/>
    </source>
</evidence>
<dbReference type="PROSITE" id="PS50109">
    <property type="entry name" value="HIS_KIN"/>
    <property type="match status" value="1"/>
</dbReference>
<dbReference type="Pfam" id="PF02518">
    <property type="entry name" value="HATPase_c"/>
    <property type="match status" value="1"/>
</dbReference>
<dbReference type="SMART" id="SM00388">
    <property type="entry name" value="HisKA"/>
    <property type="match status" value="1"/>
</dbReference>
<dbReference type="Gene3D" id="1.10.287.130">
    <property type="match status" value="1"/>
</dbReference>
<dbReference type="InterPro" id="IPR003661">
    <property type="entry name" value="HisK_dim/P_dom"/>
</dbReference>
<evidence type="ECO:0000256" key="4">
    <source>
        <dbReference type="ARBA" id="ARBA00022679"/>
    </source>
</evidence>
<dbReference type="InterPro" id="IPR001789">
    <property type="entry name" value="Sig_transdc_resp-reg_receiver"/>
</dbReference>
<dbReference type="CDD" id="cd17546">
    <property type="entry name" value="REC_hyHK_CKI1_RcsC-like"/>
    <property type="match status" value="1"/>
</dbReference>
<dbReference type="InterPro" id="IPR036097">
    <property type="entry name" value="HisK_dim/P_sf"/>
</dbReference>
<dbReference type="Gene3D" id="3.40.50.2300">
    <property type="match status" value="1"/>
</dbReference>
<dbReference type="SUPFAM" id="SSF47384">
    <property type="entry name" value="Homodimeric domain of signal transducing histidine kinase"/>
    <property type="match status" value="1"/>
</dbReference>
<dbReference type="InterPro" id="IPR003594">
    <property type="entry name" value="HATPase_dom"/>
</dbReference>
<dbReference type="PANTHER" id="PTHR45339">
    <property type="entry name" value="HYBRID SIGNAL TRANSDUCTION HISTIDINE KINASE J"/>
    <property type="match status" value="1"/>
</dbReference>
<dbReference type="EC" id="2.7.13.3" evidence="2"/>
<evidence type="ECO:0000256" key="1">
    <source>
        <dbReference type="ARBA" id="ARBA00000085"/>
    </source>
</evidence>
<accession>A0A645AET9</accession>
<reference evidence="8" key="1">
    <citation type="submission" date="2019-08" db="EMBL/GenBank/DDBJ databases">
        <authorList>
            <person name="Kucharzyk K."/>
            <person name="Murdoch R.W."/>
            <person name="Higgins S."/>
            <person name="Loffler F."/>
        </authorList>
    </citation>
    <scope>NUCLEOTIDE SEQUENCE</scope>
</reference>
<dbReference type="CDD" id="cd00082">
    <property type="entry name" value="HisKA"/>
    <property type="match status" value="1"/>
</dbReference>
<evidence type="ECO:0000259" key="6">
    <source>
        <dbReference type="PROSITE" id="PS50109"/>
    </source>
</evidence>
<sequence>MKLKKDNINKRMILASMGHEARTPISGIIGLISKAQKEINDKNKVKDNLEKVKLISENLLELVNDILNASKVELGQIKVLKQKININSMIENINIIIKDKAIEKNQTYKVITEGIDNLNIIGDEVKLKQVILNLLINANKFTQEKGEITLKVKRINENIDEKVKVMFEVEDNGIGISEEFIEKIFEPFLKVDNFNNSSFDGTGLGLYICKELIQLMGSNLIVESTLGKGSVFRFYLYFDKHFDEERKIANNELDLDILRNKKVLLAEDNEINRMIAIEILEDLGLIVEYATNGKEAIEMFKASDINYYNYIFMDVRMPIIDGYNVTKEIRNSMRPDSRNIKIIAMTANTFPEDEEESLNIGMDKHISKPINKKSIIEALLN</sequence>
<dbReference type="Gene3D" id="3.30.565.10">
    <property type="entry name" value="Histidine kinase-like ATPase, C-terminal domain"/>
    <property type="match status" value="1"/>
</dbReference>
<dbReference type="GO" id="GO:0000155">
    <property type="term" value="F:phosphorelay sensor kinase activity"/>
    <property type="evidence" value="ECO:0007669"/>
    <property type="project" value="InterPro"/>
</dbReference>
<evidence type="ECO:0000256" key="5">
    <source>
        <dbReference type="ARBA" id="ARBA00022777"/>
    </source>
</evidence>
<dbReference type="Pfam" id="PF00512">
    <property type="entry name" value="HisKA"/>
    <property type="match status" value="1"/>
</dbReference>
<proteinExistence type="predicted"/>
<feature type="domain" description="Histidine kinase" evidence="6">
    <location>
        <begin position="16"/>
        <end position="240"/>
    </location>
</feature>
<dbReference type="InterPro" id="IPR004358">
    <property type="entry name" value="Sig_transdc_His_kin-like_C"/>
</dbReference>
<dbReference type="CDD" id="cd16922">
    <property type="entry name" value="HATPase_EvgS-ArcB-TorS-like"/>
    <property type="match status" value="1"/>
</dbReference>
<dbReference type="PANTHER" id="PTHR45339:SF3">
    <property type="entry name" value="HISTIDINE KINASE"/>
    <property type="match status" value="1"/>
</dbReference>
<dbReference type="InterPro" id="IPR011006">
    <property type="entry name" value="CheY-like_superfamily"/>
</dbReference>
<dbReference type="Pfam" id="PF00072">
    <property type="entry name" value="Response_reg"/>
    <property type="match status" value="1"/>
</dbReference>
<dbReference type="SUPFAM" id="SSF55874">
    <property type="entry name" value="ATPase domain of HSP90 chaperone/DNA topoisomerase II/histidine kinase"/>
    <property type="match status" value="1"/>
</dbReference>
<evidence type="ECO:0000313" key="8">
    <source>
        <dbReference type="EMBL" id="MPM50801.1"/>
    </source>
</evidence>
<evidence type="ECO:0000256" key="2">
    <source>
        <dbReference type="ARBA" id="ARBA00012438"/>
    </source>
</evidence>
<protein>
    <recommendedName>
        <fullName evidence="2">histidine kinase</fullName>
        <ecNumber evidence="2">2.7.13.3</ecNumber>
    </recommendedName>
</protein>
<dbReference type="SUPFAM" id="SSF52172">
    <property type="entry name" value="CheY-like"/>
    <property type="match status" value="1"/>
</dbReference>
<keyword evidence="5" id="KW-0418">Kinase</keyword>
<name>A0A645AET9_9ZZZZ</name>
<dbReference type="AlphaFoldDB" id="A0A645AET9"/>
<comment type="catalytic activity">
    <reaction evidence="1">
        <text>ATP + protein L-histidine = ADP + protein N-phospho-L-histidine.</text>
        <dbReference type="EC" id="2.7.13.3"/>
    </reaction>
</comment>
<gene>
    <name evidence="8" type="primary">arcB_4</name>
    <name evidence="8" type="ORF">SDC9_97544</name>
</gene>
<dbReference type="PRINTS" id="PR00344">
    <property type="entry name" value="BCTRLSENSOR"/>
</dbReference>
<comment type="caution">
    <text evidence="8">The sequence shown here is derived from an EMBL/GenBank/DDBJ whole genome shotgun (WGS) entry which is preliminary data.</text>
</comment>
<dbReference type="SMART" id="SM00387">
    <property type="entry name" value="HATPase_c"/>
    <property type="match status" value="1"/>
</dbReference>
<keyword evidence="4 8" id="KW-0808">Transferase</keyword>
<dbReference type="FunFam" id="3.30.565.10:FF:000006">
    <property type="entry name" value="Sensor histidine kinase WalK"/>
    <property type="match status" value="1"/>
</dbReference>